<evidence type="ECO:0000256" key="4">
    <source>
        <dbReference type="ARBA" id="ARBA00022989"/>
    </source>
</evidence>
<dbReference type="AlphaFoldDB" id="A0A518D8M8"/>
<dbReference type="PANTHER" id="PTHR43738">
    <property type="entry name" value="ABC TRANSPORTER, MEMBRANE PROTEIN"/>
    <property type="match status" value="1"/>
</dbReference>
<feature type="transmembrane region" description="Helical" evidence="6">
    <location>
        <begin position="613"/>
        <end position="633"/>
    </location>
</feature>
<evidence type="ECO:0000256" key="3">
    <source>
        <dbReference type="ARBA" id="ARBA00022692"/>
    </source>
</evidence>
<feature type="transmembrane region" description="Helical" evidence="6">
    <location>
        <begin position="662"/>
        <end position="681"/>
    </location>
</feature>
<dbReference type="GO" id="GO:0005886">
    <property type="term" value="C:plasma membrane"/>
    <property type="evidence" value="ECO:0007669"/>
    <property type="project" value="UniProtKB-SubCell"/>
</dbReference>
<feature type="transmembrane region" description="Helical" evidence="6">
    <location>
        <begin position="568"/>
        <end position="593"/>
    </location>
</feature>
<dbReference type="PANTHER" id="PTHR43738:SF2">
    <property type="entry name" value="ABC TRANSPORTER PERMEASE"/>
    <property type="match status" value="1"/>
</dbReference>
<dbReference type="OrthoDB" id="219657at2"/>
<evidence type="ECO:0000259" key="7">
    <source>
        <dbReference type="Pfam" id="PF02687"/>
    </source>
</evidence>
<keyword evidence="3 6" id="KW-0812">Transmembrane</keyword>
<feature type="transmembrane region" description="Helical" evidence="6">
    <location>
        <begin position="687"/>
        <end position="709"/>
    </location>
</feature>
<accession>A0A518D8M8</accession>
<feature type="transmembrane region" description="Helical" evidence="6">
    <location>
        <begin position="1002"/>
        <end position="1023"/>
    </location>
</feature>
<feature type="transmembrane region" description="Helical" evidence="6">
    <location>
        <begin position="740"/>
        <end position="759"/>
    </location>
</feature>
<feature type="domain" description="ABC3 transporter permease C-terminal" evidence="7">
    <location>
        <begin position="517"/>
        <end position="640"/>
    </location>
</feature>
<dbReference type="RefSeq" id="WP_145282090.1">
    <property type="nucleotide sequence ID" value="NZ_CP036291.1"/>
</dbReference>
<reference evidence="8 9" key="1">
    <citation type="submission" date="2019-02" db="EMBL/GenBank/DDBJ databases">
        <title>Deep-cultivation of Planctomycetes and their phenomic and genomic characterization uncovers novel biology.</title>
        <authorList>
            <person name="Wiegand S."/>
            <person name="Jogler M."/>
            <person name="Boedeker C."/>
            <person name="Pinto D."/>
            <person name="Vollmers J."/>
            <person name="Rivas-Marin E."/>
            <person name="Kohn T."/>
            <person name="Peeters S.H."/>
            <person name="Heuer A."/>
            <person name="Rast P."/>
            <person name="Oberbeckmann S."/>
            <person name="Bunk B."/>
            <person name="Jeske O."/>
            <person name="Meyerdierks A."/>
            <person name="Storesund J.E."/>
            <person name="Kallscheuer N."/>
            <person name="Luecker S."/>
            <person name="Lage O.M."/>
            <person name="Pohl T."/>
            <person name="Merkel B.J."/>
            <person name="Hornburger P."/>
            <person name="Mueller R.-W."/>
            <person name="Bruemmer F."/>
            <person name="Labrenz M."/>
            <person name="Spormann A.M."/>
            <person name="Op den Camp H."/>
            <person name="Overmann J."/>
            <person name="Amann R."/>
            <person name="Jetten M.S.M."/>
            <person name="Mascher T."/>
            <person name="Medema M.H."/>
            <person name="Devos D.P."/>
            <person name="Kaster A.-K."/>
            <person name="Ovreas L."/>
            <person name="Rohde M."/>
            <person name="Galperin M.Y."/>
            <person name="Jogler C."/>
        </authorList>
    </citation>
    <scope>NUCLEOTIDE SEQUENCE [LARGE SCALE GENOMIC DNA]</scope>
    <source>
        <strain evidence="8 9">Pla175</strain>
    </source>
</reference>
<evidence type="ECO:0000256" key="5">
    <source>
        <dbReference type="ARBA" id="ARBA00023136"/>
    </source>
</evidence>
<sequence>MTPLRYVLASLWAYRRSHLAVAAGVAVATAVLTGALLVGDSVRGSLRDLTLQRLGTIDVAWTAPRPFLDTLASEPGFAQRYARTAPALRLQASATSDTQGGPRRAHRIAVMGVTPAFWAFGPEAPQGPADGEVWLTAALAEELGVAAGGEALLRLPKPSALPSESTLGEKVDTTVGLRLEVARVLPDVGLARFDIAPSQRPPRTAFVSLKQLQKTLDLPGRANLLLATQQKDAPSLPAEVHPRLANYGVAVESVASGSDTLVQIESDALVLPAAVVAAAQQTLADRPLQPVVTYLANRIELGEGAARKSVPYSIVVGVDPTEALGPLRGAAGEPFAIADNQVVLNDWTAEALGAKVGDTVRLVYYQPESTHGELVEAAPVALRVTAIVPLEQDGKPTAAADRRLTPALPGVTDSRSIGEWDVPFELVEPIGRADEDYWEQHGPTPKAFVSHALAAKLWSSRWGTQSLLRTTGASDAIGAALAGRLDPADLGLVELPLRRQGLHAAGGTTPFDVLFVAFSMFLIAAAVMLIALLMRLGVEARSREAGLLSAVGLRAGTIRRLLLRELSLAAAAGAVVGAALGVAYCWLMVWGLTTVWVDAIAAPFLAMHVSPRSLAIGLIGGFLVAWLAARLTLRGVLKQPAKAALAGDPAVPSGASAGWSPIVAVAGFVGAVAAAAVGVFGGEGARAGAFFGAGALALVAALAGVQWTLARAGRDSRTTARFGLGSLALRNVARRPGRTLLTMGLTASATFLLLAVSAFRLPPSEAGTGGFDLIAQASAAIHFDLATLAGRQELGFGRNDDALFEGATIEGLRAHDGEDASCLNLYQTRQPRVLGVPASLGDASKFAWAGVRAGYEDKPWDALTVRLGPDAEGAPVTPVVLDLNTALYSLKLYGGVGQRFVIEDQTGRPATLEVVGLLNNSMLQGDLLIGEQEMVRLFPDSGGDRLLLIRLPADAPPGRAADLAAALEDRLADYGVDVEPALDRLAGFLAVQNTYLSTFQSLGGLGLLLGVVGLAVVQLRNLIERRGEVALLRAEGFSHARVNRLVLLENLLLVGGGLLVGAAAALVALAPQLLSRDARFPALEALALVAIVGAAGIVAAQLATRGPLRAAIFPALRGE</sequence>
<keyword evidence="4 6" id="KW-1133">Transmembrane helix</keyword>
<evidence type="ECO:0000256" key="2">
    <source>
        <dbReference type="ARBA" id="ARBA00022475"/>
    </source>
</evidence>
<organism evidence="8 9">
    <name type="scientific">Pirellulimonas nuda</name>
    <dbReference type="NCBI Taxonomy" id="2528009"/>
    <lineage>
        <taxon>Bacteria</taxon>
        <taxon>Pseudomonadati</taxon>
        <taxon>Planctomycetota</taxon>
        <taxon>Planctomycetia</taxon>
        <taxon>Pirellulales</taxon>
        <taxon>Lacipirellulaceae</taxon>
        <taxon>Pirellulimonas</taxon>
    </lineage>
</organism>
<dbReference type="InterPro" id="IPR003838">
    <property type="entry name" value="ABC3_permease_C"/>
</dbReference>
<keyword evidence="9" id="KW-1185">Reference proteome</keyword>
<feature type="domain" description="ABC3 transporter permease C-terminal" evidence="7">
    <location>
        <begin position="1003"/>
        <end position="1104"/>
    </location>
</feature>
<evidence type="ECO:0000313" key="8">
    <source>
        <dbReference type="EMBL" id="QDU87832.1"/>
    </source>
</evidence>
<dbReference type="EMBL" id="CP036291">
    <property type="protein sequence ID" value="QDU87832.1"/>
    <property type="molecule type" value="Genomic_DNA"/>
</dbReference>
<dbReference type="KEGG" id="pnd:Pla175_11990"/>
<feature type="transmembrane region" description="Helical" evidence="6">
    <location>
        <begin position="1082"/>
        <end position="1103"/>
    </location>
</feature>
<keyword evidence="5 6" id="KW-0472">Membrane</keyword>
<dbReference type="Proteomes" id="UP000317429">
    <property type="component" value="Chromosome"/>
</dbReference>
<protein>
    <submittedName>
        <fullName evidence="8">FtsX-like permease family protein</fullName>
    </submittedName>
</protein>
<proteinExistence type="predicted"/>
<dbReference type="Pfam" id="PF02687">
    <property type="entry name" value="FtsX"/>
    <property type="match status" value="2"/>
</dbReference>
<feature type="transmembrane region" description="Helical" evidence="6">
    <location>
        <begin position="513"/>
        <end position="534"/>
    </location>
</feature>
<name>A0A518D8M8_9BACT</name>
<evidence type="ECO:0000313" key="9">
    <source>
        <dbReference type="Proteomes" id="UP000317429"/>
    </source>
</evidence>
<feature type="transmembrane region" description="Helical" evidence="6">
    <location>
        <begin position="1051"/>
        <end position="1070"/>
    </location>
</feature>
<evidence type="ECO:0000256" key="1">
    <source>
        <dbReference type="ARBA" id="ARBA00004651"/>
    </source>
</evidence>
<comment type="subcellular location">
    <subcellularLocation>
        <location evidence="1">Cell membrane</location>
        <topology evidence="1">Multi-pass membrane protein</topology>
    </subcellularLocation>
</comment>
<gene>
    <name evidence="8" type="ORF">Pla175_11990</name>
</gene>
<keyword evidence="2" id="KW-1003">Cell membrane</keyword>
<feature type="transmembrane region" description="Helical" evidence="6">
    <location>
        <begin position="20"/>
        <end position="39"/>
    </location>
</feature>
<evidence type="ECO:0000256" key="6">
    <source>
        <dbReference type="SAM" id="Phobius"/>
    </source>
</evidence>
<dbReference type="InterPro" id="IPR051125">
    <property type="entry name" value="ABC-4/HrtB_transporter"/>
</dbReference>